<dbReference type="PANTHER" id="PTHR33968">
    <property type="entry name" value="PROTEIN PET100 HOMOLOG, MITOCHONDRIAL"/>
    <property type="match status" value="1"/>
</dbReference>
<evidence type="ECO:0000256" key="3">
    <source>
        <dbReference type="ARBA" id="ARBA00022692"/>
    </source>
</evidence>
<evidence type="ECO:0000256" key="9">
    <source>
        <dbReference type="SAM" id="MobiDB-lite"/>
    </source>
</evidence>
<proteinExistence type="inferred from homology"/>
<evidence type="ECO:0000256" key="2">
    <source>
        <dbReference type="ARBA" id="ARBA00004325"/>
    </source>
</evidence>
<dbReference type="VEuPathDB" id="FungiDB:SCHCODRAFT_02695241"/>
<reference evidence="11 12" key="1">
    <citation type="journal article" date="2010" name="Nat. Biotechnol.">
        <title>Genome sequence of the model mushroom Schizophyllum commune.</title>
        <authorList>
            <person name="Ohm R.A."/>
            <person name="de Jong J.F."/>
            <person name="Lugones L.G."/>
            <person name="Aerts A."/>
            <person name="Kothe E."/>
            <person name="Stajich J.E."/>
            <person name="de Vries R.P."/>
            <person name="Record E."/>
            <person name="Levasseur A."/>
            <person name="Baker S.E."/>
            <person name="Bartholomew K.A."/>
            <person name="Coutinho P.M."/>
            <person name="Erdmann S."/>
            <person name="Fowler T.J."/>
            <person name="Gathman A.C."/>
            <person name="Lombard V."/>
            <person name="Henrissat B."/>
            <person name="Knabe N."/>
            <person name="Kuees U."/>
            <person name="Lilly W.W."/>
            <person name="Lindquist E."/>
            <person name="Lucas S."/>
            <person name="Magnuson J.K."/>
            <person name="Piumi F."/>
            <person name="Raudaskoski M."/>
            <person name="Salamov A."/>
            <person name="Schmutz J."/>
            <person name="Schwarze F.W.M.R."/>
            <person name="vanKuyk P.A."/>
            <person name="Horton J.S."/>
            <person name="Grigoriev I.V."/>
            <person name="Woesten H.A.B."/>
        </authorList>
    </citation>
    <scope>NUCLEOTIDE SEQUENCE [LARGE SCALE GENOMIC DNA]</scope>
    <source>
        <strain evidence="12">H4-8 / FGSC 9210</strain>
    </source>
</reference>
<evidence type="ECO:0000313" key="11">
    <source>
        <dbReference type="EMBL" id="EFJ00196.1"/>
    </source>
</evidence>
<dbReference type="PANTHER" id="PTHR33968:SF1">
    <property type="entry name" value="PROTEIN PET100 HOMOLOG, MITOCHONDRIAL"/>
    <property type="match status" value="1"/>
</dbReference>
<dbReference type="RefSeq" id="XP_003035098.1">
    <property type="nucleotide sequence ID" value="XM_003035052.1"/>
</dbReference>
<dbReference type="AlphaFoldDB" id="D8PWD8"/>
<comment type="subcellular location">
    <subcellularLocation>
        <location evidence="1">Membrane</location>
        <topology evidence="1">Single-pass membrane protein</topology>
    </subcellularLocation>
    <subcellularLocation>
        <location evidence="2">Mitochondrion membrane</location>
    </subcellularLocation>
</comment>
<evidence type="ECO:0000256" key="5">
    <source>
        <dbReference type="ARBA" id="ARBA00022989"/>
    </source>
</evidence>
<keyword evidence="4" id="KW-0809">Transit peptide</keyword>
<keyword evidence="7" id="KW-0472">Membrane</keyword>
<dbReference type="Pfam" id="PF09803">
    <property type="entry name" value="Pet100"/>
    <property type="match status" value="1"/>
</dbReference>
<keyword evidence="5" id="KW-1133">Transmembrane helix</keyword>
<dbReference type="eggNOG" id="ENOG502SA2D">
    <property type="taxonomic scope" value="Eukaryota"/>
</dbReference>
<evidence type="ECO:0000256" key="7">
    <source>
        <dbReference type="ARBA" id="ARBA00023136"/>
    </source>
</evidence>
<evidence type="ECO:0000256" key="10">
    <source>
        <dbReference type="SAM" id="SignalP"/>
    </source>
</evidence>
<protein>
    <submittedName>
        <fullName evidence="11">Uncharacterized protein</fullName>
    </submittedName>
</protein>
<feature type="signal peptide" evidence="10">
    <location>
        <begin position="1"/>
        <end position="21"/>
    </location>
</feature>
<evidence type="ECO:0000313" key="12">
    <source>
        <dbReference type="Proteomes" id="UP000007431"/>
    </source>
</evidence>
<feature type="region of interest" description="Disordered" evidence="9">
    <location>
        <begin position="64"/>
        <end position="85"/>
    </location>
</feature>
<accession>D8PWD8</accession>
<keyword evidence="10" id="KW-0732">Signal</keyword>
<dbReference type="HOGENOM" id="CLU_156745_1_1_1"/>
<evidence type="ECO:0000256" key="4">
    <source>
        <dbReference type="ARBA" id="ARBA00022946"/>
    </source>
</evidence>
<evidence type="ECO:0000256" key="6">
    <source>
        <dbReference type="ARBA" id="ARBA00023128"/>
    </source>
</evidence>
<comment type="similarity">
    <text evidence="8">Belongs to the PET100 family.</text>
</comment>
<dbReference type="Proteomes" id="UP000007431">
    <property type="component" value="Unassembled WGS sequence"/>
</dbReference>
<gene>
    <name evidence="11" type="ORF">SCHCODRAFT_14262</name>
</gene>
<dbReference type="InterPro" id="IPR018625">
    <property type="entry name" value="Pet100"/>
</dbReference>
<sequence length="85" mass="10065">MAGPNLEVFKFSMYLFIPIFALVHFGDPEWYHNHVLPYRAKLFPPEEKTNILFPKDQTGIREELERLKAERKAKTESRKDQTQDA</sequence>
<dbReference type="GO" id="GO:0033617">
    <property type="term" value="P:mitochondrial respiratory chain complex IV assembly"/>
    <property type="evidence" value="ECO:0007669"/>
    <property type="project" value="InterPro"/>
</dbReference>
<dbReference type="InParanoid" id="D8PWD8"/>
<evidence type="ECO:0000256" key="1">
    <source>
        <dbReference type="ARBA" id="ARBA00004167"/>
    </source>
</evidence>
<evidence type="ECO:0000256" key="8">
    <source>
        <dbReference type="ARBA" id="ARBA00038077"/>
    </source>
</evidence>
<dbReference type="KEGG" id="scm:SCHCO_02695241"/>
<organism evidence="12">
    <name type="scientific">Schizophyllum commune (strain H4-8 / FGSC 9210)</name>
    <name type="common">Split gill fungus</name>
    <dbReference type="NCBI Taxonomy" id="578458"/>
    <lineage>
        <taxon>Eukaryota</taxon>
        <taxon>Fungi</taxon>
        <taxon>Dikarya</taxon>
        <taxon>Basidiomycota</taxon>
        <taxon>Agaricomycotina</taxon>
        <taxon>Agaricomycetes</taxon>
        <taxon>Agaricomycetidae</taxon>
        <taxon>Agaricales</taxon>
        <taxon>Schizophyllaceae</taxon>
        <taxon>Schizophyllum</taxon>
    </lineage>
</organism>
<keyword evidence="6" id="KW-0496">Mitochondrion</keyword>
<dbReference type="GO" id="GO:0005743">
    <property type="term" value="C:mitochondrial inner membrane"/>
    <property type="evidence" value="ECO:0007669"/>
    <property type="project" value="TreeGrafter"/>
</dbReference>
<dbReference type="EMBL" id="GL377303">
    <property type="protein sequence ID" value="EFJ00196.1"/>
    <property type="molecule type" value="Genomic_DNA"/>
</dbReference>
<dbReference type="OMA" id="KGIKFWP"/>
<dbReference type="OrthoDB" id="18175at2759"/>
<dbReference type="GeneID" id="9597353"/>
<dbReference type="GO" id="GO:0051082">
    <property type="term" value="F:unfolded protein binding"/>
    <property type="evidence" value="ECO:0007669"/>
    <property type="project" value="TreeGrafter"/>
</dbReference>
<name>D8PWD8_SCHCM</name>
<keyword evidence="12" id="KW-1185">Reference proteome</keyword>
<feature type="chain" id="PRO_5005672281" evidence="10">
    <location>
        <begin position="22"/>
        <end position="85"/>
    </location>
</feature>
<keyword evidence="3" id="KW-0812">Transmembrane</keyword>